<organism evidence="3 4">
    <name type="scientific">Parvularcula marina</name>
    <dbReference type="NCBI Taxonomy" id="2292771"/>
    <lineage>
        <taxon>Bacteria</taxon>
        <taxon>Pseudomonadati</taxon>
        <taxon>Pseudomonadota</taxon>
        <taxon>Alphaproteobacteria</taxon>
        <taxon>Parvularculales</taxon>
        <taxon>Parvularculaceae</taxon>
        <taxon>Parvularcula</taxon>
    </lineage>
</organism>
<gene>
    <name evidence="3" type="ORF">DX908_10690</name>
</gene>
<feature type="chain" id="PRO_5016738367" evidence="1">
    <location>
        <begin position="24"/>
        <end position="666"/>
    </location>
</feature>
<evidence type="ECO:0000256" key="1">
    <source>
        <dbReference type="SAM" id="SignalP"/>
    </source>
</evidence>
<name>A0A371RJR6_9PROT</name>
<comment type="caution">
    <text evidence="3">The sequence shown here is derived from an EMBL/GenBank/DDBJ whole genome shotgun (WGS) entry which is preliminary data.</text>
</comment>
<proteinExistence type="predicted"/>
<dbReference type="InterPro" id="IPR024618">
    <property type="entry name" value="DUF3857"/>
</dbReference>
<dbReference type="RefSeq" id="WP_116392323.1">
    <property type="nucleotide sequence ID" value="NZ_QUQO01000001.1"/>
</dbReference>
<keyword evidence="4" id="KW-1185">Reference proteome</keyword>
<evidence type="ECO:0000313" key="3">
    <source>
        <dbReference type="EMBL" id="RFB05690.1"/>
    </source>
</evidence>
<dbReference type="Pfam" id="PF12969">
    <property type="entry name" value="DUF3857"/>
    <property type="match status" value="1"/>
</dbReference>
<reference evidence="3 4" key="1">
    <citation type="submission" date="2018-08" db="EMBL/GenBank/DDBJ databases">
        <title>Parvularcula sp. SM1705, isolated from surface water of the South Sea China.</title>
        <authorList>
            <person name="Sun L."/>
        </authorList>
    </citation>
    <scope>NUCLEOTIDE SEQUENCE [LARGE SCALE GENOMIC DNA]</scope>
    <source>
        <strain evidence="3 4">SM1705</strain>
    </source>
</reference>
<evidence type="ECO:0000313" key="4">
    <source>
        <dbReference type="Proteomes" id="UP000264589"/>
    </source>
</evidence>
<dbReference type="OrthoDB" id="98874at2"/>
<dbReference type="Gene3D" id="2.60.40.3140">
    <property type="match status" value="1"/>
</dbReference>
<evidence type="ECO:0000259" key="2">
    <source>
        <dbReference type="Pfam" id="PF12969"/>
    </source>
</evidence>
<protein>
    <submittedName>
        <fullName evidence="3">DUF3857 domain-containing protein</fullName>
    </submittedName>
</protein>
<dbReference type="InterPro" id="IPR038765">
    <property type="entry name" value="Papain-like_cys_pep_sf"/>
</dbReference>
<feature type="signal peptide" evidence="1">
    <location>
        <begin position="1"/>
        <end position="23"/>
    </location>
</feature>
<dbReference type="EMBL" id="QUQO01000001">
    <property type="protein sequence ID" value="RFB05690.1"/>
    <property type="molecule type" value="Genomic_DNA"/>
</dbReference>
<dbReference type="InParanoid" id="A0A371RJR6"/>
<dbReference type="SUPFAM" id="SSF54001">
    <property type="entry name" value="Cysteine proteinases"/>
    <property type="match status" value="1"/>
</dbReference>
<dbReference type="Gene3D" id="3.10.620.30">
    <property type="match status" value="1"/>
</dbReference>
<dbReference type="Proteomes" id="UP000264589">
    <property type="component" value="Unassembled WGS sequence"/>
</dbReference>
<keyword evidence="1" id="KW-0732">Signal</keyword>
<dbReference type="AlphaFoldDB" id="A0A371RJR6"/>
<accession>A0A371RJR6</accession>
<sequence>MYLRALTLAFGASLVLALMPVRAQDGKAEIAPVPEWVEDSGRPDPDLVSRDEAEDGSIVLLYDMQRRKTADGYDSFWRFAELVTSVAGLEEAARLSLDYDPTKEEIILHDVAIWRGGKKLDRLEGLELQFARQEQELDRGIVDGRMTVFAELPDVRVGDIIDVSHTLVAKTPLWPDEFFADFPTRFVVDTGFGRRRIIVPDDLPLTIRTRGDAEDMTVSRKNGMTEYLWQATHPDIYDYEANTPVGHIQGGSLSISSYDEWSDVAAWAADLYDIDMTLPAGLAEELDELKGTDAEKITWAIRHVQDNVRYVSDVIGLGAYRPRPPALTGRRGYGDCKDKSLLLTAMLRHMGYEAVPALVHSDEGALLPLVAPGPVHFDHVIVRIEWQGKPHYIDATWSLQGGVFPEIYAPRYSWALPIRPGAELEEMNDSPLDAPEKEVVETYAFEDSGDIAFTVASVFHGRAADVMRGDISETSNRTMSENYRDWYRKRYPGLDMVERIKVTDDRDANLITMMESYSLAFEDFEADDLDDEFAYSAYSVDYDLPEVDGKDRKAPIAIPHPLNAVHEVIVENGGTHDGMEAVSSRIGPLSVDFETKEDGERLHLRWAIRTEGRAIPAEDAQSYERARRAFDDLLYITWDFGKLGEDDETEQSPSVGEILRDAFFGR</sequence>
<feature type="domain" description="DUF3857" evidence="2">
    <location>
        <begin position="79"/>
        <end position="233"/>
    </location>
</feature>